<evidence type="ECO:0000256" key="1">
    <source>
        <dbReference type="SAM" id="SignalP"/>
    </source>
</evidence>
<dbReference type="Proteomes" id="UP000237665">
    <property type="component" value="Chromosome 2"/>
</dbReference>
<accession>A0ABM6SGU7</accession>
<evidence type="ECO:0000313" key="2">
    <source>
        <dbReference type="EMBL" id="AVH29693.1"/>
    </source>
</evidence>
<dbReference type="RefSeq" id="WP_104973546.1">
    <property type="nucleotide sequence ID" value="NZ_CP014133.1"/>
</dbReference>
<feature type="chain" id="PRO_5046411157" description="Adhesin" evidence="1">
    <location>
        <begin position="23"/>
        <end position="125"/>
    </location>
</feature>
<keyword evidence="1" id="KW-0732">Signal</keyword>
<evidence type="ECO:0008006" key="4">
    <source>
        <dbReference type="Google" id="ProtNLM"/>
    </source>
</evidence>
<name>A0ABM6SGU7_9VIBR</name>
<feature type="signal peptide" evidence="1">
    <location>
        <begin position="1"/>
        <end position="22"/>
    </location>
</feature>
<reference evidence="3" key="1">
    <citation type="submission" date="2017-12" db="EMBL/GenBank/DDBJ databases">
        <title>FDA dAtabase for Regulatory Grade micrObial Sequences (FDA-ARGOS): Supporting development and validation of Infectious Disease Dx tests.</title>
        <authorList>
            <person name="Hoffmann M."/>
            <person name="Allard M."/>
            <person name="Evans P."/>
            <person name="Brown E."/>
            <person name="Tallon L.J."/>
            <person name="Sadzewicz L."/>
            <person name="Sengamalay N."/>
            <person name="Ott S."/>
            <person name="Godinez A."/>
            <person name="Nagaraj S."/>
            <person name="Vavikolanu K."/>
            <person name="Aluvathingal J."/>
            <person name="Nadendla S."/>
            <person name="Hobson J."/>
            <person name="Sichtig H."/>
        </authorList>
    </citation>
    <scope>NUCLEOTIDE SEQUENCE [LARGE SCALE GENOMIC DNA]</scope>
    <source>
        <strain evidence="3">LMG 3418</strain>
    </source>
</reference>
<dbReference type="EMBL" id="CP014133">
    <property type="protein sequence ID" value="AVH29693.1"/>
    <property type="molecule type" value="Genomic_DNA"/>
</dbReference>
<sequence length="125" mass="14511">MKIINNSIFCLFLIIFSNSCFAFDLDGKYVLDSSYDCSIEIVIDREHFYSRVNKSEMRGKLGIVNEDNELYLTFHGLVGSFPESDVKAEYKDSMIFIQNYGNSINDFTVFEDCSSKYLILEKDFK</sequence>
<protein>
    <recommendedName>
        <fullName evidence="4">Adhesin</fullName>
    </recommendedName>
</protein>
<evidence type="ECO:0000313" key="3">
    <source>
        <dbReference type="Proteomes" id="UP000237665"/>
    </source>
</evidence>
<keyword evidence="3" id="KW-1185">Reference proteome</keyword>
<organism evidence="2 3">
    <name type="scientific">Vibrio diabolicus</name>
    <dbReference type="NCBI Taxonomy" id="50719"/>
    <lineage>
        <taxon>Bacteria</taxon>
        <taxon>Pseudomonadati</taxon>
        <taxon>Pseudomonadota</taxon>
        <taxon>Gammaproteobacteria</taxon>
        <taxon>Vibrionales</taxon>
        <taxon>Vibrionaceae</taxon>
        <taxon>Vibrio</taxon>
        <taxon>Vibrio diabolicus subgroup</taxon>
    </lineage>
</organism>
<proteinExistence type="predicted"/>
<gene>
    <name evidence="2" type="ORF">AL468_21430</name>
</gene>